<dbReference type="RefSeq" id="WP_050061537.1">
    <property type="nucleotide sequence ID" value="NZ_JACHEK010000006.1"/>
</dbReference>
<keyword evidence="3" id="KW-1185">Reference proteome</keyword>
<reference evidence="2 3" key="1">
    <citation type="submission" date="2020-08" db="EMBL/GenBank/DDBJ databases">
        <title>Genomic Encyclopedia of Type Strains, Phase IV (KMG-IV): sequencing the most valuable type-strain genomes for metagenomic binning, comparative biology and taxonomic classification.</title>
        <authorList>
            <person name="Goeker M."/>
        </authorList>
    </citation>
    <scope>NUCLEOTIDE SEQUENCE [LARGE SCALE GENOMIC DNA]</scope>
    <source>
        <strain evidence="2 3">DSM 103733</strain>
    </source>
</reference>
<evidence type="ECO:0000256" key="1">
    <source>
        <dbReference type="SAM" id="SignalP"/>
    </source>
</evidence>
<protein>
    <submittedName>
        <fullName evidence="2">Uncharacterized protein</fullName>
    </submittedName>
</protein>
<comment type="caution">
    <text evidence="2">The sequence shown here is derived from an EMBL/GenBank/DDBJ whole genome shotgun (WGS) entry which is preliminary data.</text>
</comment>
<organism evidence="2 3">
    <name type="scientific">Silvibacterium bohemicum</name>
    <dbReference type="NCBI Taxonomy" id="1577686"/>
    <lineage>
        <taxon>Bacteria</taxon>
        <taxon>Pseudomonadati</taxon>
        <taxon>Acidobacteriota</taxon>
        <taxon>Terriglobia</taxon>
        <taxon>Terriglobales</taxon>
        <taxon>Acidobacteriaceae</taxon>
        <taxon>Silvibacterium</taxon>
    </lineage>
</organism>
<dbReference type="Proteomes" id="UP000538666">
    <property type="component" value="Unassembled WGS sequence"/>
</dbReference>
<keyword evidence="1" id="KW-0732">Signal</keyword>
<evidence type="ECO:0000313" key="2">
    <source>
        <dbReference type="EMBL" id="MBB6145379.1"/>
    </source>
</evidence>
<dbReference type="AlphaFoldDB" id="A0A841K096"/>
<feature type="chain" id="PRO_5032633233" evidence="1">
    <location>
        <begin position="23"/>
        <end position="179"/>
    </location>
</feature>
<sequence length="179" mass="19298">MRKLAILSCLSLVSVFSLPASAQDAKPPADEVQRPAIDIHPYRIEFVVRELSEDGKVVNSRRYQAAIGDMYDHASIRTGSRVPVRANDKGDLNYIDIGINLDCNSAHEVPGGLHVGISAELTSPAPPSAAADSSIPVIRQNRWTASTVLVIGKPTLIFSSDNLESKGRIEVEVTATPVR</sequence>
<dbReference type="OrthoDB" id="122268at2"/>
<evidence type="ECO:0000313" key="3">
    <source>
        <dbReference type="Proteomes" id="UP000538666"/>
    </source>
</evidence>
<dbReference type="EMBL" id="JACHEK010000006">
    <property type="protein sequence ID" value="MBB6145379.1"/>
    <property type="molecule type" value="Genomic_DNA"/>
</dbReference>
<accession>A0A841K096</accession>
<feature type="signal peptide" evidence="1">
    <location>
        <begin position="1"/>
        <end position="22"/>
    </location>
</feature>
<gene>
    <name evidence="2" type="ORF">HNQ77_003337</name>
</gene>
<proteinExistence type="predicted"/>
<name>A0A841K096_9BACT</name>